<reference evidence="1" key="1">
    <citation type="submission" date="2013-12" db="EMBL/GenBank/DDBJ databases">
        <title>A Varibaculum cambriense genome reconstructed from a premature infant gut community with otherwise low bacterial novelty that shifts toward anaerobic metabolism during the third week of life.</title>
        <authorList>
            <person name="Brown C.T."/>
            <person name="Sharon I."/>
            <person name="Thomas B.C."/>
            <person name="Castelle C.J."/>
            <person name="Morowitz M.J."/>
            <person name="Banfield J.F."/>
        </authorList>
    </citation>
    <scope>NUCLEOTIDE SEQUENCE</scope>
</reference>
<dbReference type="AlphaFoldDB" id="W1YTF8"/>
<comment type="caution">
    <text evidence="1">The sequence shown here is derived from an EMBL/GenBank/DDBJ whole genome shotgun (WGS) entry which is preliminary data.</text>
</comment>
<evidence type="ECO:0000313" key="1">
    <source>
        <dbReference type="EMBL" id="ETJ45040.1"/>
    </source>
</evidence>
<name>W1YTF8_9ZZZZ</name>
<sequence length="44" mass="4692">SGGDGIEVTLLPIPNRTVKVYSADGTAWETVWKSRTSPGKSKDS</sequence>
<dbReference type="EMBL" id="AZMM01000956">
    <property type="protein sequence ID" value="ETJ45040.1"/>
    <property type="molecule type" value="Genomic_DNA"/>
</dbReference>
<proteinExistence type="predicted"/>
<gene>
    <name evidence="1" type="ORF">Q604_UNBC00956G0001</name>
</gene>
<protein>
    <submittedName>
        <fullName evidence="1">Uncharacterized protein</fullName>
    </submittedName>
</protein>
<accession>W1YTF8</accession>
<organism evidence="1">
    <name type="scientific">human gut metagenome</name>
    <dbReference type="NCBI Taxonomy" id="408170"/>
    <lineage>
        <taxon>unclassified sequences</taxon>
        <taxon>metagenomes</taxon>
        <taxon>organismal metagenomes</taxon>
    </lineage>
</organism>
<feature type="non-terminal residue" evidence="1">
    <location>
        <position position="1"/>
    </location>
</feature>